<keyword evidence="2" id="KW-1185">Reference proteome</keyword>
<comment type="caution">
    <text evidence="1">The sequence shown here is derived from an EMBL/GenBank/DDBJ whole genome shotgun (WGS) entry which is preliminary data.</text>
</comment>
<accession>A0ABQ3SHW5</accession>
<reference evidence="2" key="1">
    <citation type="submission" date="2023-07" db="EMBL/GenBank/DDBJ databases">
        <title>Whole genome shotgun sequence of Streptomyces nojiriensis NBRC 13794.</title>
        <authorList>
            <person name="Komaki H."/>
            <person name="Tamura T."/>
        </authorList>
    </citation>
    <scope>NUCLEOTIDE SEQUENCE [LARGE SCALE GENOMIC DNA]</scope>
    <source>
        <strain evidence="2">NBRC 13794</strain>
    </source>
</reference>
<dbReference type="EMBL" id="BNEC01000003">
    <property type="protein sequence ID" value="GHI67738.1"/>
    <property type="molecule type" value="Genomic_DNA"/>
</dbReference>
<proteinExistence type="predicted"/>
<protein>
    <submittedName>
        <fullName evidence="1">Uncharacterized protein</fullName>
    </submittedName>
</protein>
<evidence type="ECO:0000313" key="2">
    <source>
        <dbReference type="Proteomes" id="UP000613974"/>
    </source>
</evidence>
<name>A0ABQ3SHW5_9ACTN</name>
<gene>
    <name evidence="1" type="ORF">Snoj_16560</name>
</gene>
<dbReference type="Proteomes" id="UP000613974">
    <property type="component" value="Unassembled WGS sequence"/>
</dbReference>
<organism evidence="1 2">
    <name type="scientific">Streptomyces nojiriensis</name>
    <dbReference type="NCBI Taxonomy" id="66374"/>
    <lineage>
        <taxon>Bacteria</taxon>
        <taxon>Bacillati</taxon>
        <taxon>Actinomycetota</taxon>
        <taxon>Actinomycetes</taxon>
        <taxon>Kitasatosporales</taxon>
        <taxon>Streptomycetaceae</taxon>
        <taxon>Streptomyces</taxon>
    </lineage>
</organism>
<sequence>MDTAIAVAAQTEIAVASLRRAGRRGLLRDMGLLAGKRKAQRPRLGDTSADTGCTRTATCSRTVTIFSVEARRSTVAPRRAGG</sequence>
<evidence type="ECO:0000313" key="1">
    <source>
        <dbReference type="EMBL" id="GHI67738.1"/>
    </source>
</evidence>